<dbReference type="GO" id="GO:0010506">
    <property type="term" value="P:regulation of autophagy"/>
    <property type="evidence" value="ECO:0007669"/>
    <property type="project" value="InterPro"/>
</dbReference>
<keyword evidence="2 4" id="KW-0547">Nucleotide-binding</keyword>
<feature type="transmembrane region" description="Helical" evidence="6">
    <location>
        <begin position="650"/>
        <end position="670"/>
    </location>
</feature>
<dbReference type="Pfam" id="PF07690">
    <property type="entry name" value="MFS_1"/>
    <property type="match status" value="1"/>
</dbReference>
<accession>A0A0M0J3W7</accession>
<evidence type="ECO:0000313" key="10">
    <source>
        <dbReference type="Proteomes" id="UP000037460"/>
    </source>
</evidence>
<feature type="transmembrane region" description="Helical" evidence="6">
    <location>
        <begin position="481"/>
        <end position="499"/>
    </location>
</feature>
<feature type="domain" description="Protein kinase" evidence="7">
    <location>
        <begin position="68"/>
        <end position="378"/>
    </location>
</feature>
<feature type="transmembrane region" description="Helical" evidence="6">
    <location>
        <begin position="611"/>
        <end position="638"/>
    </location>
</feature>
<name>A0A0M0J3W7_9EUKA</name>
<comment type="caution">
    <text evidence="9">The sequence shown here is derived from an EMBL/GenBank/DDBJ whole genome shotgun (WGS) entry which is preliminary data.</text>
</comment>
<dbReference type="GO" id="GO:0022857">
    <property type="term" value="F:transmembrane transporter activity"/>
    <property type="evidence" value="ECO:0007669"/>
    <property type="project" value="InterPro"/>
</dbReference>
<feature type="compositionally biased region" description="Polar residues" evidence="5">
    <location>
        <begin position="560"/>
        <end position="575"/>
    </location>
</feature>
<evidence type="ECO:0000256" key="2">
    <source>
        <dbReference type="ARBA" id="ARBA00022741"/>
    </source>
</evidence>
<feature type="transmembrane region" description="Helical" evidence="6">
    <location>
        <begin position="737"/>
        <end position="764"/>
    </location>
</feature>
<dbReference type="PROSITE" id="PS50011">
    <property type="entry name" value="PROTEIN_KINASE_DOM"/>
    <property type="match status" value="1"/>
</dbReference>
<dbReference type="GO" id="GO:0005524">
    <property type="term" value="F:ATP binding"/>
    <property type="evidence" value="ECO:0007669"/>
    <property type="project" value="UniProtKB-UniRule"/>
</dbReference>
<reference evidence="10" key="1">
    <citation type="journal article" date="2015" name="PLoS Genet.">
        <title>Genome Sequence and Transcriptome Analyses of Chrysochromulina tobin: Metabolic Tools for Enhanced Algal Fitness in the Prominent Order Prymnesiales (Haptophyceae).</title>
        <authorList>
            <person name="Hovde B.T."/>
            <person name="Deodato C.R."/>
            <person name="Hunsperger H.M."/>
            <person name="Ryken S.A."/>
            <person name="Yost W."/>
            <person name="Jha R.K."/>
            <person name="Patterson J."/>
            <person name="Monnat R.J. Jr."/>
            <person name="Barlow S.B."/>
            <person name="Starkenburg S.R."/>
            <person name="Cattolico R.A."/>
        </authorList>
    </citation>
    <scope>NUCLEOTIDE SEQUENCE</scope>
    <source>
        <strain evidence="10">CCMP291</strain>
    </source>
</reference>
<dbReference type="Proteomes" id="UP000037460">
    <property type="component" value="Unassembled WGS sequence"/>
</dbReference>
<dbReference type="GO" id="GO:0005737">
    <property type="term" value="C:cytoplasm"/>
    <property type="evidence" value="ECO:0007669"/>
    <property type="project" value="TreeGrafter"/>
</dbReference>
<dbReference type="InterPro" id="IPR008271">
    <property type="entry name" value="Ser/Thr_kinase_AS"/>
</dbReference>
<feature type="transmembrane region" description="Helical" evidence="6">
    <location>
        <begin position="847"/>
        <end position="867"/>
    </location>
</feature>
<dbReference type="InterPro" id="IPR011009">
    <property type="entry name" value="Kinase-like_dom_sf"/>
</dbReference>
<feature type="domain" description="Major facilitator superfamily (MFS) profile" evidence="8">
    <location>
        <begin position="307"/>
        <end position="868"/>
    </location>
</feature>
<dbReference type="SUPFAM" id="SSF56112">
    <property type="entry name" value="Protein kinase-like (PK-like)"/>
    <property type="match status" value="1"/>
</dbReference>
<keyword evidence="10" id="KW-1185">Reference proteome</keyword>
<dbReference type="InterPro" id="IPR045269">
    <property type="entry name" value="Atg1-like"/>
</dbReference>
<dbReference type="PROSITE" id="PS00107">
    <property type="entry name" value="PROTEIN_KINASE_ATP"/>
    <property type="match status" value="1"/>
</dbReference>
<evidence type="ECO:0000259" key="8">
    <source>
        <dbReference type="PROSITE" id="PS50850"/>
    </source>
</evidence>
<feature type="region of interest" description="Disordered" evidence="5">
    <location>
        <begin position="508"/>
        <end position="595"/>
    </location>
</feature>
<dbReference type="PROSITE" id="PS50850">
    <property type="entry name" value="MFS"/>
    <property type="match status" value="1"/>
</dbReference>
<evidence type="ECO:0000259" key="7">
    <source>
        <dbReference type="PROSITE" id="PS50011"/>
    </source>
</evidence>
<dbReference type="Gene3D" id="1.20.1250.20">
    <property type="entry name" value="MFS general substrate transporter like domains"/>
    <property type="match status" value="1"/>
</dbReference>
<evidence type="ECO:0000256" key="6">
    <source>
        <dbReference type="SAM" id="Phobius"/>
    </source>
</evidence>
<dbReference type="InterPro" id="IPR036259">
    <property type="entry name" value="MFS_trans_sf"/>
</dbReference>
<dbReference type="InterPro" id="IPR000719">
    <property type="entry name" value="Prot_kinase_dom"/>
</dbReference>
<keyword evidence="6" id="KW-1133">Transmembrane helix</keyword>
<dbReference type="PANTHER" id="PTHR24348:SF68">
    <property type="entry name" value="SERINE_THREONINE-PROTEIN KINASE ATG1C"/>
    <property type="match status" value="1"/>
</dbReference>
<dbReference type="Gene3D" id="1.10.510.10">
    <property type="entry name" value="Transferase(Phosphotransferase) domain 1"/>
    <property type="match status" value="1"/>
</dbReference>
<sequence>MGCGGSRPLSAAEHRAAALKAAMKKAEKDQNARLDRRESLAVVVDIEDEAEKHAGTVRLDGVIFTDHYRVIDKLGEGAFGVVSKVQKVTDGKEYAAKEVLRSRCQHAQQWKASVDEMTLWSIISSPYHPSILQLIEVVYLEDVSFHLVTEVMKDDLAGAFGHFEMSEQNARMITVQLAAAIAHLHKNHSMAHRDIKPENVLCRRRHNPMLVGSLKLADFGFCAKFSGGPKEPCFSLYAGSVDYFAPELAQIVRAVRKRQSQQGMKYGAGVDCYALGCVVFEMFNGSTPHYFPDENKQIEKIIKGGLAYPKDSFGMIIINLDGGAVPAGLLHIGATFDMGTSELGLLAMLVYQGVALGCLTVGPATRYMSPLRFTQLTMALNIACTCLFGAAQSMGMLLAFRLLIGFLQAMPAVYFPVWVDEFAPADAVTFWMALINAGGPLGITIGYVFSGAMTSGELDPTSEAFVPCATSDVSCAWRVPFYLQSGALVMLFFGMLLIPKSLFDLGQDKPPAETKEPANAPVAAPGQSPRRESAGMPSPSPDRSPGNSPKTTPDLAPKTTPMTSVDQSEAPTSLSVAEVDEERGDAPAGTTPKTTPKKRNLICELFGNGPYIFTVMGLSSLFFVVTGVQVWVTSYIVVVIGKSQAEVTPAFGVTSITAPIIGVIAGGIFIDKIGGYKGEAAMALTLKICFAFACLAATFAITCAYVPKAVADQGVSCITNTSSPFYVAPDDARATAGFWWCIGLIFITLVFGGAIIPAAMGCLVSAVPPDMRSVGSALSMFCFQQFGYAFSPLASALIGDLATFSREDIIDCLAQTCAGGVQTADCPSSAVIDFEMKNAQTRASLELCFQVVMLCGLLGVACFFASWRFAVAHANRTSGEVQTAKPKVANVKVVEVRTAEGEIDISEISPRIDPNGLTVIGDKI</sequence>
<feature type="transmembrane region" description="Helical" evidence="6">
    <location>
        <begin position="429"/>
        <end position="449"/>
    </location>
</feature>
<gene>
    <name evidence="9" type="ORF">Ctob_000436</name>
</gene>
<protein>
    <submittedName>
        <fullName evidence="9">Major facilitator superfamily 12 transmembrane domain</fullName>
    </submittedName>
</protein>
<dbReference type="PROSITE" id="PS00108">
    <property type="entry name" value="PROTEIN_KINASE_ST"/>
    <property type="match status" value="1"/>
</dbReference>
<keyword evidence="6" id="KW-0472">Membrane</keyword>
<dbReference type="GO" id="GO:0004674">
    <property type="term" value="F:protein serine/threonine kinase activity"/>
    <property type="evidence" value="ECO:0007669"/>
    <property type="project" value="InterPro"/>
</dbReference>
<dbReference type="InterPro" id="IPR011701">
    <property type="entry name" value="MFS"/>
</dbReference>
<feature type="transmembrane region" description="Helical" evidence="6">
    <location>
        <begin position="682"/>
        <end position="707"/>
    </location>
</feature>
<comment type="subcellular location">
    <subcellularLocation>
        <location evidence="1">Membrane</location>
        <topology evidence="1">Multi-pass membrane protein</topology>
    </subcellularLocation>
</comment>
<dbReference type="InterPro" id="IPR017441">
    <property type="entry name" value="Protein_kinase_ATP_BS"/>
</dbReference>
<keyword evidence="3 4" id="KW-0067">ATP-binding</keyword>
<feature type="transmembrane region" description="Helical" evidence="6">
    <location>
        <begin position="343"/>
        <end position="361"/>
    </location>
</feature>
<dbReference type="Pfam" id="PF00069">
    <property type="entry name" value="Pkinase"/>
    <property type="match status" value="1"/>
</dbReference>
<feature type="binding site" evidence="4">
    <location>
        <position position="97"/>
    </location>
    <ligand>
        <name>ATP</name>
        <dbReference type="ChEBI" id="CHEBI:30616"/>
    </ligand>
</feature>
<feature type="transmembrane region" description="Helical" evidence="6">
    <location>
        <begin position="397"/>
        <end position="417"/>
    </location>
</feature>
<evidence type="ECO:0000256" key="5">
    <source>
        <dbReference type="SAM" id="MobiDB-lite"/>
    </source>
</evidence>
<dbReference type="AlphaFoldDB" id="A0A0M0J3W7"/>
<evidence type="ECO:0000313" key="9">
    <source>
        <dbReference type="EMBL" id="KOO20938.1"/>
    </source>
</evidence>
<dbReference type="SMART" id="SM00220">
    <property type="entry name" value="S_TKc"/>
    <property type="match status" value="1"/>
</dbReference>
<dbReference type="InterPro" id="IPR020846">
    <property type="entry name" value="MFS_dom"/>
</dbReference>
<dbReference type="PANTHER" id="PTHR24348">
    <property type="entry name" value="SERINE/THREONINE-PROTEIN KINASE UNC-51-RELATED"/>
    <property type="match status" value="1"/>
</dbReference>
<keyword evidence="6 9" id="KW-0812">Transmembrane</keyword>
<evidence type="ECO:0000256" key="3">
    <source>
        <dbReference type="ARBA" id="ARBA00022840"/>
    </source>
</evidence>
<dbReference type="SUPFAM" id="SSF103473">
    <property type="entry name" value="MFS general substrate transporter"/>
    <property type="match status" value="1"/>
</dbReference>
<dbReference type="GO" id="GO:0016020">
    <property type="term" value="C:membrane"/>
    <property type="evidence" value="ECO:0007669"/>
    <property type="project" value="UniProtKB-SubCell"/>
</dbReference>
<dbReference type="EMBL" id="JWZX01003401">
    <property type="protein sequence ID" value="KOO20938.1"/>
    <property type="molecule type" value="Genomic_DNA"/>
</dbReference>
<proteinExistence type="predicted"/>
<dbReference type="OrthoDB" id="6770063at2759"/>
<evidence type="ECO:0000256" key="1">
    <source>
        <dbReference type="ARBA" id="ARBA00004141"/>
    </source>
</evidence>
<feature type="transmembrane region" description="Helical" evidence="6">
    <location>
        <begin position="373"/>
        <end position="391"/>
    </location>
</feature>
<organism evidence="9 10">
    <name type="scientific">Chrysochromulina tobinii</name>
    <dbReference type="NCBI Taxonomy" id="1460289"/>
    <lineage>
        <taxon>Eukaryota</taxon>
        <taxon>Haptista</taxon>
        <taxon>Haptophyta</taxon>
        <taxon>Prymnesiophyceae</taxon>
        <taxon>Prymnesiales</taxon>
        <taxon>Chrysochromulinaceae</taxon>
        <taxon>Chrysochromulina</taxon>
    </lineage>
</organism>
<evidence type="ECO:0000256" key="4">
    <source>
        <dbReference type="PROSITE-ProRule" id="PRU10141"/>
    </source>
</evidence>